<dbReference type="GO" id="GO:0016987">
    <property type="term" value="F:sigma factor activity"/>
    <property type="evidence" value="ECO:0007669"/>
    <property type="project" value="UniProtKB-KW"/>
</dbReference>
<evidence type="ECO:0000256" key="5">
    <source>
        <dbReference type="ARBA" id="ARBA00023163"/>
    </source>
</evidence>
<feature type="domain" description="RNA polymerase sigma factor 70 region 4 type 2" evidence="8">
    <location>
        <begin position="157"/>
        <end position="208"/>
    </location>
</feature>
<dbReference type="InterPro" id="IPR013325">
    <property type="entry name" value="RNA_pol_sigma_r2"/>
</dbReference>
<dbReference type="Pfam" id="PF08281">
    <property type="entry name" value="Sigma70_r4_2"/>
    <property type="match status" value="1"/>
</dbReference>
<dbReference type="Proteomes" id="UP000321960">
    <property type="component" value="Unassembled WGS sequence"/>
</dbReference>
<sequence>MALPASHPTLAKGIRNHLGQALAQAYAALPNIEQSDRFKELLAKLENVLVAQAGRDEQLFRDTLLKMTASLLNFALSLTRNATQAEDLVQETLLKAWRARDRFQAGTNQEAWLFTIMRNTFYTDRRRSVREVEDDDGGYAESLACIPGQEAHLDVQDVQVALAKLPSAMRETLILVAINELSYEEAAQIMDCAVGTVKSRVFRGREQLAAHLGYDLHEAGVDRITLAALEAGRRPEWT</sequence>
<dbReference type="GO" id="GO:0006352">
    <property type="term" value="P:DNA-templated transcription initiation"/>
    <property type="evidence" value="ECO:0007669"/>
    <property type="project" value="InterPro"/>
</dbReference>
<dbReference type="RefSeq" id="WP_147029289.1">
    <property type="nucleotide sequence ID" value="NZ_BJZU01000204.1"/>
</dbReference>
<evidence type="ECO:0000256" key="3">
    <source>
        <dbReference type="ARBA" id="ARBA00023082"/>
    </source>
</evidence>
<keyword evidence="4 6" id="KW-0238">DNA-binding</keyword>
<dbReference type="AlphaFoldDB" id="A0A512JD91"/>
<evidence type="ECO:0000256" key="6">
    <source>
        <dbReference type="RuleBase" id="RU000716"/>
    </source>
</evidence>
<dbReference type="NCBIfam" id="TIGR02937">
    <property type="entry name" value="sigma70-ECF"/>
    <property type="match status" value="1"/>
</dbReference>
<keyword evidence="2 6" id="KW-0805">Transcription regulation</keyword>
<evidence type="ECO:0000313" key="12">
    <source>
        <dbReference type="Proteomes" id="UP001156856"/>
    </source>
</evidence>
<reference evidence="12" key="2">
    <citation type="journal article" date="2019" name="Int. J. Syst. Evol. Microbiol.">
        <title>The Global Catalogue of Microorganisms (GCM) 10K type strain sequencing project: providing services to taxonomists for standard genome sequencing and annotation.</title>
        <authorList>
            <consortium name="The Broad Institute Genomics Platform"/>
            <consortium name="The Broad Institute Genome Sequencing Center for Infectious Disease"/>
            <person name="Wu L."/>
            <person name="Ma J."/>
        </authorList>
    </citation>
    <scope>NUCLEOTIDE SEQUENCE [LARGE SCALE GENOMIC DNA]</scope>
    <source>
        <strain evidence="12">NBRC 107715</strain>
    </source>
</reference>
<reference evidence="9 11" key="3">
    <citation type="submission" date="2019-07" db="EMBL/GenBank/DDBJ databases">
        <title>Whole genome shotgun sequence of Methylobacterium oxalidis NBRC 107715.</title>
        <authorList>
            <person name="Hosoyama A."/>
            <person name="Uohara A."/>
            <person name="Ohji S."/>
            <person name="Ichikawa N."/>
        </authorList>
    </citation>
    <scope>NUCLEOTIDE SEQUENCE [LARGE SCALE GENOMIC DNA]</scope>
    <source>
        <strain evidence="9 11">NBRC 107715</strain>
    </source>
</reference>
<keyword evidence="12" id="KW-1185">Reference proteome</keyword>
<feature type="domain" description="RNA polymerase sigma-70 region 2" evidence="7">
    <location>
        <begin position="71"/>
        <end position="130"/>
    </location>
</feature>
<dbReference type="InterPro" id="IPR039425">
    <property type="entry name" value="RNA_pol_sigma-70-like"/>
</dbReference>
<dbReference type="EMBL" id="BJZU01000204">
    <property type="protein sequence ID" value="GEP07898.1"/>
    <property type="molecule type" value="Genomic_DNA"/>
</dbReference>
<dbReference type="Pfam" id="PF04542">
    <property type="entry name" value="Sigma70_r2"/>
    <property type="match status" value="1"/>
</dbReference>
<dbReference type="InterPro" id="IPR014284">
    <property type="entry name" value="RNA_pol_sigma-70_dom"/>
</dbReference>
<evidence type="ECO:0000259" key="8">
    <source>
        <dbReference type="Pfam" id="PF08281"/>
    </source>
</evidence>
<dbReference type="PANTHER" id="PTHR43133:SF25">
    <property type="entry name" value="RNA POLYMERASE SIGMA FACTOR RFAY-RELATED"/>
    <property type="match status" value="1"/>
</dbReference>
<dbReference type="SUPFAM" id="SSF88659">
    <property type="entry name" value="Sigma3 and sigma4 domains of RNA polymerase sigma factors"/>
    <property type="match status" value="1"/>
</dbReference>
<comment type="similarity">
    <text evidence="1 6">Belongs to the sigma-70 factor family. ECF subfamily.</text>
</comment>
<dbReference type="CDD" id="cd06171">
    <property type="entry name" value="Sigma70_r4"/>
    <property type="match status" value="1"/>
</dbReference>
<dbReference type="SUPFAM" id="SSF88946">
    <property type="entry name" value="Sigma2 domain of RNA polymerase sigma factors"/>
    <property type="match status" value="1"/>
</dbReference>
<evidence type="ECO:0000313" key="9">
    <source>
        <dbReference type="EMBL" id="GEP07898.1"/>
    </source>
</evidence>
<evidence type="ECO:0000313" key="10">
    <source>
        <dbReference type="EMBL" id="GLS66337.1"/>
    </source>
</evidence>
<dbReference type="GO" id="GO:0003677">
    <property type="term" value="F:DNA binding"/>
    <property type="evidence" value="ECO:0007669"/>
    <property type="project" value="UniProtKB-KW"/>
</dbReference>
<protein>
    <recommendedName>
        <fullName evidence="6">RNA polymerase sigma factor</fullName>
    </recommendedName>
</protein>
<reference evidence="10" key="1">
    <citation type="journal article" date="2014" name="Int. J. Syst. Evol. Microbiol.">
        <title>Complete genome of a new Firmicutes species belonging to the dominant human colonic microbiota ('Ruminococcus bicirculans') reveals two chromosomes and a selective capacity to utilize plant glucans.</title>
        <authorList>
            <consortium name="NISC Comparative Sequencing Program"/>
            <person name="Wegmann U."/>
            <person name="Louis P."/>
            <person name="Goesmann A."/>
            <person name="Henrissat B."/>
            <person name="Duncan S.H."/>
            <person name="Flint H.J."/>
        </authorList>
    </citation>
    <scope>NUCLEOTIDE SEQUENCE</scope>
    <source>
        <strain evidence="10">NBRC 107715</strain>
    </source>
</reference>
<evidence type="ECO:0000256" key="1">
    <source>
        <dbReference type="ARBA" id="ARBA00010641"/>
    </source>
</evidence>
<evidence type="ECO:0000256" key="2">
    <source>
        <dbReference type="ARBA" id="ARBA00023015"/>
    </source>
</evidence>
<dbReference type="PANTHER" id="PTHR43133">
    <property type="entry name" value="RNA POLYMERASE ECF-TYPE SIGMA FACTO"/>
    <property type="match status" value="1"/>
</dbReference>
<reference evidence="10" key="4">
    <citation type="submission" date="2023-01" db="EMBL/GenBank/DDBJ databases">
        <title>Draft genome sequence of Methylobacterium oxalidis strain NBRC 107715.</title>
        <authorList>
            <person name="Sun Q."/>
            <person name="Mori K."/>
        </authorList>
    </citation>
    <scope>NUCLEOTIDE SEQUENCE</scope>
    <source>
        <strain evidence="10">NBRC 107715</strain>
    </source>
</reference>
<name>A0A512JD91_9HYPH</name>
<dbReference type="InterPro" id="IPR036388">
    <property type="entry name" value="WH-like_DNA-bd_sf"/>
</dbReference>
<evidence type="ECO:0000256" key="4">
    <source>
        <dbReference type="ARBA" id="ARBA00023125"/>
    </source>
</evidence>
<evidence type="ECO:0000313" key="11">
    <source>
        <dbReference type="Proteomes" id="UP000321960"/>
    </source>
</evidence>
<dbReference type="EMBL" id="BSPK01000104">
    <property type="protein sequence ID" value="GLS66337.1"/>
    <property type="molecule type" value="Genomic_DNA"/>
</dbReference>
<dbReference type="PROSITE" id="PS01063">
    <property type="entry name" value="SIGMA70_ECF"/>
    <property type="match status" value="1"/>
</dbReference>
<evidence type="ECO:0000259" key="7">
    <source>
        <dbReference type="Pfam" id="PF04542"/>
    </source>
</evidence>
<dbReference type="Gene3D" id="1.10.1740.10">
    <property type="match status" value="1"/>
</dbReference>
<dbReference type="InterPro" id="IPR013324">
    <property type="entry name" value="RNA_pol_sigma_r3/r4-like"/>
</dbReference>
<dbReference type="Gene3D" id="1.10.10.10">
    <property type="entry name" value="Winged helix-like DNA-binding domain superfamily/Winged helix DNA-binding domain"/>
    <property type="match status" value="1"/>
</dbReference>
<proteinExistence type="inferred from homology"/>
<accession>A0A512JD91</accession>
<dbReference type="Proteomes" id="UP001156856">
    <property type="component" value="Unassembled WGS sequence"/>
</dbReference>
<comment type="caution">
    <text evidence="9">The sequence shown here is derived from an EMBL/GenBank/DDBJ whole genome shotgun (WGS) entry which is preliminary data.</text>
</comment>
<dbReference type="InterPro" id="IPR013249">
    <property type="entry name" value="RNA_pol_sigma70_r4_t2"/>
</dbReference>
<gene>
    <name evidence="10" type="ORF">GCM10007888_47190</name>
    <name evidence="9" type="ORF">MOX02_59360</name>
</gene>
<keyword evidence="3 6" id="KW-0731">Sigma factor</keyword>
<dbReference type="OrthoDB" id="9797134at2"/>
<dbReference type="InterPro" id="IPR000838">
    <property type="entry name" value="RNA_pol_sigma70_ECF_CS"/>
</dbReference>
<keyword evidence="5 6" id="KW-0804">Transcription</keyword>
<organism evidence="9 11">
    <name type="scientific">Methylobacterium oxalidis</name>
    <dbReference type="NCBI Taxonomy" id="944322"/>
    <lineage>
        <taxon>Bacteria</taxon>
        <taxon>Pseudomonadati</taxon>
        <taxon>Pseudomonadota</taxon>
        <taxon>Alphaproteobacteria</taxon>
        <taxon>Hyphomicrobiales</taxon>
        <taxon>Methylobacteriaceae</taxon>
        <taxon>Methylobacterium</taxon>
    </lineage>
</organism>
<dbReference type="InterPro" id="IPR007627">
    <property type="entry name" value="RNA_pol_sigma70_r2"/>
</dbReference>